<dbReference type="InterPro" id="IPR003607">
    <property type="entry name" value="HD/PDEase_dom"/>
</dbReference>
<evidence type="ECO:0000313" key="4">
    <source>
        <dbReference type="Proteomes" id="UP000076796"/>
    </source>
</evidence>
<sequence length="287" mass="32802">MVLFSIKEMMRHLVLNNREVYVLHLILFVLLIIGILIGDFNLNFFEILLLLTGYSLVSLYITRLILNKRSLNLVKSSKYTNTQLAKSAVNALVTMVELRDSYTSKHSSNVAGYAYSVAKSMQLPDDVCRDIYIGCKLHDLGKVYVPDDILKKPGRLTAEEFDIVKAHPEKGYQVVSQLEIFDDTCIPNIVLYHHERFDGTGYPKGLFRTDIPIEARIVAICDAYDAMTTTRTYRKAMPPEEAIQIIEDNKGSQFDPIIAEHFVRCIREEEINEVDALNLYKTNQRTS</sequence>
<dbReference type="Gene3D" id="1.10.3210.10">
    <property type="entry name" value="Hypothetical protein af1432"/>
    <property type="match status" value="1"/>
</dbReference>
<evidence type="ECO:0000256" key="1">
    <source>
        <dbReference type="SAM" id="Phobius"/>
    </source>
</evidence>
<dbReference type="InterPro" id="IPR037522">
    <property type="entry name" value="HD_GYP_dom"/>
</dbReference>
<feature type="transmembrane region" description="Helical" evidence="1">
    <location>
        <begin position="20"/>
        <end position="38"/>
    </location>
</feature>
<dbReference type="PROSITE" id="PS51832">
    <property type="entry name" value="HD_GYP"/>
    <property type="match status" value="1"/>
</dbReference>
<comment type="caution">
    <text evidence="3">The sequence shown here is derived from an EMBL/GenBank/DDBJ whole genome shotgun (WGS) entry which is preliminary data.</text>
</comment>
<reference evidence="3" key="1">
    <citation type="journal article" date="2016" name="Genome Announc.">
        <title>Draft genomes of two strains of Paenibacillus glucanolyticus with capability to degrade lignocellulose.</title>
        <authorList>
            <person name="Mathews S.L."/>
            <person name="Pawlak J."/>
            <person name="Grunden A.M."/>
        </authorList>
    </citation>
    <scope>NUCLEOTIDE SEQUENCE [LARGE SCALE GENOMIC DNA]</scope>
    <source>
        <strain evidence="3">SLM1</strain>
    </source>
</reference>
<feature type="transmembrane region" description="Helical" evidence="1">
    <location>
        <begin position="44"/>
        <end position="66"/>
    </location>
</feature>
<keyword evidence="1" id="KW-1133">Transmembrane helix</keyword>
<organism evidence="3 4">
    <name type="scientific">Paenibacillus glucanolyticus</name>
    <dbReference type="NCBI Taxonomy" id="59843"/>
    <lineage>
        <taxon>Bacteria</taxon>
        <taxon>Bacillati</taxon>
        <taxon>Bacillota</taxon>
        <taxon>Bacilli</taxon>
        <taxon>Bacillales</taxon>
        <taxon>Paenibacillaceae</taxon>
        <taxon>Paenibacillus</taxon>
    </lineage>
</organism>
<dbReference type="EMBL" id="LWMH01000001">
    <property type="protein sequence ID" value="KZS45079.1"/>
    <property type="molecule type" value="Genomic_DNA"/>
</dbReference>
<evidence type="ECO:0000313" key="3">
    <source>
        <dbReference type="EMBL" id="KZS45079.1"/>
    </source>
</evidence>
<dbReference type="Pfam" id="PF13487">
    <property type="entry name" value="HD_5"/>
    <property type="match status" value="1"/>
</dbReference>
<evidence type="ECO:0000259" key="2">
    <source>
        <dbReference type="PROSITE" id="PS51832"/>
    </source>
</evidence>
<dbReference type="PANTHER" id="PTHR43155">
    <property type="entry name" value="CYCLIC DI-GMP PHOSPHODIESTERASE PA4108-RELATED"/>
    <property type="match status" value="1"/>
</dbReference>
<gene>
    <name evidence="3" type="ORF">AWU65_03615</name>
</gene>
<dbReference type="CDD" id="cd00077">
    <property type="entry name" value="HDc"/>
    <property type="match status" value="1"/>
</dbReference>
<proteinExistence type="predicted"/>
<accession>A0A163GPQ3</accession>
<protein>
    <recommendedName>
        <fullName evidence="2">HD-GYP domain-containing protein</fullName>
    </recommendedName>
</protein>
<dbReference type="AlphaFoldDB" id="A0A163GPQ3"/>
<feature type="domain" description="HD-GYP" evidence="2">
    <location>
        <begin position="81"/>
        <end position="278"/>
    </location>
</feature>
<dbReference type="OrthoDB" id="9759601at2"/>
<keyword evidence="1" id="KW-0812">Transmembrane</keyword>
<dbReference type="SMART" id="SM00471">
    <property type="entry name" value="HDc"/>
    <property type="match status" value="1"/>
</dbReference>
<dbReference type="SUPFAM" id="SSF109604">
    <property type="entry name" value="HD-domain/PDEase-like"/>
    <property type="match status" value="1"/>
</dbReference>
<keyword evidence="1" id="KW-0472">Membrane</keyword>
<dbReference type="Proteomes" id="UP000076796">
    <property type="component" value="Unassembled WGS sequence"/>
</dbReference>
<name>A0A163GPQ3_9BACL</name>
<keyword evidence="4" id="KW-1185">Reference proteome</keyword>